<evidence type="ECO:0000256" key="7">
    <source>
        <dbReference type="SAM" id="Phobius"/>
    </source>
</evidence>
<keyword evidence="4" id="KW-0201">Cytochrome c-type biogenesis</keyword>
<evidence type="ECO:0000256" key="6">
    <source>
        <dbReference type="ARBA" id="ARBA00023136"/>
    </source>
</evidence>
<feature type="transmembrane region" description="Helical" evidence="7">
    <location>
        <begin position="186"/>
        <end position="207"/>
    </location>
</feature>
<keyword evidence="6 7" id="KW-0472">Membrane</keyword>
<evidence type="ECO:0000256" key="5">
    <source>
        <dbReference type="ARBA" id="ARBA00022989"/>
    </source>
</evidence>
<comment type="similarity">
    <text evidence="2">Belongs to the DsbD family.</text>
</comment>
<keyword evidence="5 7" id="KW-1133">Transmembrane helix</keyword>
<feature type="transmembrane region" description="Helical" evidence="7">
    <location>
        <begin position="20"/>
        <end position="46"/>
    </location>
</feature>
<evidence type="ECO:0000313" key="10">
    <source>
        <dbReference type="Proteomes" id="UP000000602"/>
    </source>
</evidence>
<proteinExistence type="inferred from homology"/>
<protein>
    <submittedName>
        <fullName evidence="9">Hypothetical membrane protein</fullName>
    </submittedName>
</protein>
<evidence type="ECO:0000256" key="1">
    <source>
        <dbReference type="ARBA" id="ARBA00004141"/>
    </source>
</evidence>
<dbReference type="Pfam" id="PF02683">
    <property type="entry name" value="DsbD_TM"/>
    <property type="match status" value="1"/>
</dbReference>
<dbReference type="EMBL" id="CR522870">
    <property type="protein sequence ID" value="CAG37828.1"/>
    <property type="molecule type" value="Genomic_DNA"/>
</dbReference>
<dbReference type="GO" id="GO:0016020">
    <property type="term" value="C:membrane"/>
    <property type="evidence" value="ECO:0007669"/>
    <property type="project" value="UniProtKB-SubCell"/>
</dbReference>
<dbReference type="InterPro" id="IPR051790">
    <property type="entry name" value="Cytochrome_c-biogenesis_DsbD"/>
</dbReference>
<dbReference type="AlphaFoldDB" id="Q6AIK2"/>
<reference evidence="10" key="1">
    <citation type="journal article" date="2004" name="Environ. Microbiol.">
        <title>The genome of Desulfotalea psychrophila, a sulfate-reducing bacterium from permanently cold Arctic sediments.</title>
        <authorList>
            <person name="Rabus R."/>
            <person name="Ruepp A."/>
            <person name="Frickey T."/>
            <person name="Rattei T."/>
            <person name="Fartmann B."/>
            <person name="Stark M."/>
            <person name="Bauer M."/>
            <person name="Zibat A."/>
            <person name="Lombardot T."/>
            <person name="Becker I."/>
            <person name="Amann J."/>
            <person name="Gellner K."/>
            <person name="Teeling H."/>
            <person name="Leuschner W.D."/>
            <person name="Gloeckner F.-O."/>
            <person name="Lupas A.N."/>
            <person name="Amann R."/>
            <person name="Klenk H.-P."/>
        </authorList>
    </citation>
    <scope>NUCLEOTIDE SEQUENCE [LARGE SCALE GENOMIC DNA]</scope>
    <source>
        <strain evidence="10">DSM 12343 / LSv54</strain>
    </source>
</reference>
<dbReference type="KEGG" id="dps:DP3099"/>
<dbReference type="PANTHER" id="PTHR31272">
    <property type="entry name" value="CYTOCHROME C-TYPE BIOGENESIS PROTEIN HI_1454-RELATED"/>
    <property type="match status" value="1"/>
</dbReference>
<evidence type="ECO:0000256" key="4">
    <source>
        <dbReference type="ARBA" id="ARBA00022748"/>
    </source>
</evidence>
<sequence>MGLQVLASEGLTFLATHLQVGYAFGAGMVSAVNPCGFVMLPVYVSLYIGATEDDYASRSFLYKILRAIGVALVLTLGFASLFGVVGFAIAYGGSYLLSFTPWIALIVGFLLMFLGLWLLLGKHVSLPFMLRLANRIGDPRKISVLGFYLFGVAYGAASTSCTLPIFLAVVMNSVATDNLAGAFAQFIIYICGVFFVLASLTMGMVVLKQGAMEKFFRRVFPYVQTISALFLLIAGGYIIYYWLTSGLLFANV</sequence>
<dbReference type="InterPro" id="IPR003834">
    <property type="entry name" value="Cyt_c_assmbl_TM_dom"/>
</dbReference>
<dbReference type="STRING" id="177439.DP3099"/>
<dbReference type="eggNOG" id="COG0785">
    <property type="taxonomic scope" value="Bacteria"/>
</dbReference>
<organism evidence="9 10">
    <name type="scientific">Desulfotalea psychrophila (strain LSv54 / DSM 12343)</name>
    <dbReference type="NCBI Taxonomy" id="177439"/>
    <lineage>
        <taxon>Bacteria</taxon>
        <taxon>Pseudomonadati</taxon>
        <taxon>Thermodesulfobacteriota</taxon>
        <taxon>Desulfobulbia</taxon>
        <taxon>Desulfobulbales</taxon>
        <taxon>Desulfocapsaceae</taxon>
        <taxon>Desulfotalea</taxon>
    </lineage>
</organism>
<comment type="subcellular location">
    <subcellularLocation>
        <location evidence="1">Membrane</location>
        <topology evidence="1">Multi-pass membrane protein</topology>
    </subcellularLocation>
</comment>
<dbReference type="GO" id="GO:0017004">
    <property type="term" value="P:cytochrome complex assembly"/>
    <property type="evidence" value="ECO:0007669"/>
    <property type="project" value="UniProtKB-KW"/>
</dbReference>
<evidence type="ECO:0000256" key="3">
    <source>
        <dbReference type="ARBA" id="ARBA00022692"/>
    </source>
</evidence>
<keyword evidence="3 7" id="KW-0812">Transmembrane</keyword>
<keyword evidence="10" id="KW-1185">Reference proteome</keyword>
<evidence type="ECO:0000259" key="8">
    <source>
        <dbReference type="Pfam" id="PF02683"/>
    </source>
</evidence>
<accession>Q6AIK2</accession>
<feature type="transmembrane region" description="Helical" evidence="7">
    <location>
        <begin position="142"/>
        <end position="166"/>
    </location>
</feature>
<feature type="domain" description="Cytochrome C biogenesis protein transmembrane" evidence="8">
    <location>
        <begin position="19"/>
        <end position="231"/>
    </location>
</feature>
<dbReference type="PANTHER" id="PTHR31272:SF4">
    <property type="entry name" value="CYTOCHROME C-TYPE BIOGENESIS PROTEIN HI_1454-RELATED"/>
    <property type="match status" value="1"/>
</dbReference>
<dbReference type="OrthoDB" id="5244297at2"/>
<dbReference type="RefSeq" id="WP_011190340.1">
    <property type="nucleotide sequence ID" value="NC_006138.1"/>
</dbReference>
<dbReference type="HOGENOM" id="CLU_055985_1_0_7"/>
<evidence type="ECO:0000256" key="2">
    <source>
        <dbReference type="ARBA" id="ARBA00006143"/>
    </source>
</evidence>
<name>Q6AIK2_DESPS</name>
<gene>
    <name evidence="9" type="ordered locus">DP3099</name>
</gene>
<feature type="transmembrane region" description="Helical" evidence="7">
    <location>
        <begin position="219"/>
        <end position="243"/>
    </location>
</feature>
<dbReference type="Proteomes" id="UP000000602">
    <property type="component" value="Chromosome"/>
</dbReference>
<feature type="transmembrane region" description="Helical" evidence="7">
    <location>
        <begin position="102"/>
        <end position="121"/>
    </location>
</feature>
<feature type="transmembrane region" description="Helical" evidence="7">
    <location>
        <begin position="67"/>
        <end position="90"/>
    </location>
</feature>
<evidence type="ECO:0000313" key="9">
    <source>
        <dbReference type="EMBL" id="CAG37828.1"/>
    </source>
</evidence>